<dbReference type="OrthoDB" id="409189at2759"/>
<dbReference type="InterPro" id="IPR032037">
    <property type="entry name" value="MMACHC"/>
</dbReference>
<dbReference type="EMBL" id="CAJNOQ010024794">
    <property type="protein sequence ID" value="CAF1531126.1"/>
    <property type="molecule type" value="Genomic_DNA"/>
</dbReference>
<evidence type="ECO:0000256" key="3">
    <source>
        <dbReference type="ARBA" id="ARBA00004496"/>
    </source>
</evidence>
<keyword evidence="7" id="KW-0288">FMN</keyword>
<gene>
    <name evidence="12" type="ORF">GPM918_LOCUS38057</name>
    <name evidence="13" type="ORF">SRO942_LOCUS38851</name>
</gene>
<dbReference type="Proteomes" id="UP000681722">
    <property type="component" value="Unassembled WGS sequence"/>
</dbReference>
<comment type="similarity">
    <text evidence="4">Belongs to the MMACHC family.</text>
</comment>
<proteinExistence type="inferred from homology"/>
<dbReference type="CDD" id="cd12959">
    <property type="entry name" value="MMACHC-like"/>
    <property type="match status" value="1"/>
</dbReference>
<name>A0A815VJ36_9BILA</name>
<keyword evidence="9" id="KW-0521">NADP</keyword>
<evidence type="ECO:0000256" key="7">
    <source>
        <dbReference type="ARBA" id="ARBA00022643"/>
    </source>
</evidence>
<evidence type="ECO:0000256" key="4">
    <source>
        <dbReference type="ARBA" id="ARBA00007762"/>
    </source>
</evidence>
<evidence type="ECO:0000313" key="14">
    <source>
        <dbReference type="Proteomes" id="UP000663829"/>
    </source>
</evidence>
<keyword evidence="5" id="KW-0963">Cytoplasm</keyword>
<dbReference type="Pfam" id="PF16690">
    <property type="entry name" value="MMACHC"/>
    <property type="match status" value="1"/>
</dbReference>
<keyword evidence="6" id="KW-0285">Flavoprotein</keyword>
<accession>A0A815VJ36</accession>
<comment type="cofactor">
    <cofactor evidence="2">
        <name>FAD</name>
        <dbReference type="ChEBI" id="CHEBI:57692"/>
    </cofactor>
</comment>
<evidence type="ECO:0000256" key="1">
    <source>
        <dbReference type="ARBA" id="ARBA00001917"/>
    </source>
</evidence>
<dbReference type="GO" id="GO:0005737">
    <property type="term" value="C:cytoplasm"/>
    <property type="evidence" value="ECO:0007669"/>
    <property type="project" value="UniProtKB-SubCell"/>
</dbReference>
<evidence type="ECO:0000256" key="9">
    <source>
        <dbReference type="ARBA" id="ARBA00022857"/>
    </source>
</evidence>
<evidence type="ECO:0000256" key="8">
    <source>
        <dbReference type="ARBA" id="ARBA00022827"/>
    </source>
</evidence>
<dbReference type="Proteomes" id="UP000663829">
    <property type="component" value="Unassembled WGS sequence"/>
</dbReference>
<protein>
    <recommendedName>
        <fullName evidence="11">Cyanocobalamin reductase (cyanide-eliminating)</fullName>
    </recommendedName>
</protein>
<dbReference type="PANTHER" id="PTHR31457:SF2">
    <property type="entry name" value="CYANOCOBALAMIN REDUCTASE _ ALKYLCOBALAMIN DEALKYLASE"/>
    <property type="match status" value="1"/>
</dbReference>
<dbReference type="GO" id="GO:0009235">
    <property type="term" value="P:cobalamin metabolic process"/>
    <property type="evidence" value="ECO:0007669"/>
    <property type="project" value="TreeGrafter"/>
</dbReference>
<evidence type="ECO:0000313" key="13">
    <source>
        <dbReference type="EMBL" id="CAF4390376.1"/>
    </source>
</evidence>
<evidence type="ECO:0000256" key="6">
    <source>
        <dbReference type="ARBA" id="ARBA00022630"/>
    </source>
</evidence>
<reference evidence="12" key="1">
    <citation type="submission" date="2021-02" db="EMBL/GenBank/DDBJ databases">
        <authorList>
            <person name="Nowell W R."/>
        </authorList>
    </citation>
    <scope>NUCLEOTIDE SEQUENCE</scope>
</reference>
<keyword evidence="10" id="KW-0560">Oxidoreductase</keyword>
<keyword evidence="8" id="KW-0274">FAD</keyword>
<organism evidence="12 14">
    <name type="scientific">Didymodactylos carnosus</name>
    <dbReference type="NCBI Taxonomy" id="1234261"/>
    <lineage>
        <taxon>Eukaryota</taxon>
        <taxon>Metazoa</taxon>
        <taxon>Spiralia</taxon>
        <taxon>Gnathifera</taxon>
        <taxon>Rotifera</taxon>
        <taxon>Eurotatoria</taxon>
        <taxon>Bdelloidea</taxon>
        <taxon>Philodinida</taxon>
        <taxon>Philodinidae</taxon>
        <taxon>Didymodactylos</taxon>
    </lineage>
</organism>
<dbReference type="GO" id="GO:0071949">
    <property type="term" value="F:FAD binding"/>
    <property type="evidence" value="ECO:0007669"/>
    <property type="project" value="TreeGrafter"/>
</dbReference>
<comment type="subcellular location">
    <subcellularLocation>
        <location evidence="3">Cytoplasm</location>
    </subcellularLocation>
</comment>
<comment type="caution">
    <text evidence="12">The sequence shown here is derived from an EMBL/GenBank/DDBJ whole genome shotgun (WGS) entry which is preliminary data.</text>
</comment>
<evidence type="ECO:0000313" key="12">
    <source>
        <dbReference type="EMBL" id="CAF1531126.1"/>
    </source>
</evidence>
<dbReference type="AlphaFoldDB" id="A0A815VJ36"/>
<comment type="cofactor">
    <cofactor evidence="1">
        <name>FMN</name>
        <dbReference type="ChEBI" id="CHEBI:58210"/>
    </cofactor>
</comment>
<evidence type="ECO:0000256" key="5">
    <source>
        <dbReference type="ARBA" id="ARBA00022490"/>
    </source>
</evidence>
<feature type="non-terminal residue" evidence="12">
    <location>
        <position position="1"/>
    </location>
</feature>
<keyword evidence="14" id="KW-1185">Reference proteome</keyword>
<sequence length="263" mass="31046">IVSEYEEITKKSLEELLESYRQRLDALIQFYQLRQTKSTTISWYNAVVEPSFKLKYDDSTVAFLIISTPHMFEKTFLPYAVTHKGTNDPVDSCIKLRIEPLIKKFSDHDIDLIYDYELWPNRRPKIIMQTVGHITGAAHFYSRHQLTNDPFPKEKNMLGVCIHPKYGGWFALRAVLVFKTLTYPLLKQQAPIDHLKENETLIVDLLRRFNDCWQDNTYRDIIPVIGKYSLLQQSYFKTLPKQRLLWLEKLLQNESINESNENL</sequence>
<evidence type="ECO:0000256" key="2">
    <source>
        <dbReference type="ARBA" id="ARBA00001974"/>
    </source>
</evidence>
<dbReference type="EMBL" id="CAJOBC010090374">
    <property type="protein sequence ID" value="CAF4390376.1"/>
    <property type="molecule type" value="Genomic_DNA"/>
</dbReference>
<evidence type="ECO:0000256" key="11">
    <source>
        <dbReference type="ARBA" id="ARBA00031313"/>
    </source>
</evidence>
<evidence type="ECO:0000256" key="10">
    <source>
        <dbReference type="ARBA" id="ARBA00023002"/>
    </source>
</evidence>
<dbReference type="PANTHER" id="PTHR31457">
    <property type="entry name" value="METHYLMALONIC ACIDURIA AND HOMOCYSTINURIA TYPE C PROTEIN"/>
    <property type="match status" value="1"/>
</dbReference>
<dbReference type="GO" id="GO:0033787">
    <property type="term" value="F:cyanocobalamin reductase (cyanide-eliminating) (NADP+) activity"/>
    <property type="evidence" value="ECO:0007669"/>
    <property type="project" value="TreeGrafter"/>
</dbReference>
<dbReference type="GO" id="GO:0032451">
    <property type="term" value="F:demethylase activity"/>
    <property type="evidence" value="ECO:0007669"/>
    <property type="project" value="TreeGrafter"/>
</dbReference>